<dbReference type="Proteomes" id="UP001143463">
    <property type="component" value="Unassembled WGS sequence"/>
</dbReference>
<name>A0A9W6KXU7_9PSEU</name>
<dbReference type="EMBL" id="BSFQ01000001">
    <property type="protein sequence ID" value="GLL09180.1"/>
    <property type="molecule type" value="Genomic_DNA"/>
</dbReference>
<reference evidence="1" key="2">
    <citation type="submission" date="2023-01" db="EMBL/GenBank/DDBJ databases">
        <authorList>
            <person name="Sun Q."/>
            <person name="Evtushenko L."/>
        </authorList>
    </citation>
    <scope>NUCLEOTIDE SEQUENCE</scope>
    <source>
        <strain evidence="1">VKM Ac-1069</strain>
    </source>
</reference>
<accession>A0A9W6KXU7</accession>
<organism evidence="1 2">
    <name type="scientific">Pseudonocardia halophobica</name>
    <dbReference type="NCBI Taxonomy" id="29401"/>
    <lineage>
        <taxon>Bacteria</taxon>
        <taxon>Bacillati</taxon>
        <taxon>Actinomycetota</taxon>
        <taxon>Actinomycetes</taxon>
        <taxon>Pseudonocardiales</taxon>
        <taxon>Pseudonocardiaceae</taxon>
        <taxon>Pseudonocardia</taxon>
    </lineage>
</organism>
<keyword evidence="2" id="KW-1185">Reference proteome</keyword>
<gene>
    <name evidence="1" type="ORF">GCM10017577_03200</name>
</gene>
<reference evidence="1" key="1">
    <citation type="journal article" date="2014" name="Int. J. Syst. Evol. Microbiol.">
        <title>Complete genome sequence of Corynebacterium casei LMG S-19264T (=DSM 44701T), isolated from a smear-ripened cheese.</title>
        <authorList>
            <consortium name="US DOE Joint Genome Institute (JGI-PGF)"/>
            <person name="Walter F."/>
            <person name="Albersmeier A."/>
            <person name="Kalinowski J."/>
            <person name="Ruckert C."/>
        </authorList>
    </citation>
    <scope>NUCLEOTIDE SEQUENCE</scope>
    <source>
        <strain evidence="1">VKM Ac-1069</strain>
    </source>
</reference>
<evidence type="ECO:0000313" key="1">
    <source>
        <dbReference type="EMBL" id="GLL09180.1"/>
    </source>
</evidence>
<dbReference type="RefSeq" id="WP_156067282.1">
    <property type="nucleotide sequence ID" value="NZ_BAAAUZ010000015.1"/>
</dbReference>
<comment type="caution">
    <text evidence="1">The sequence shown here is derived from an EMBL/GenBank/DDBJ whole genome shotgun (WGS) entry which is preliminary data.</text>
</comment>
<proteinExistence type="predicted"/>
<protein>
    <submittedName>
        <fullName evidence="1">Uncharacterized protein</fullName>
    </submittedName>
</protein>
<dbReference type="AlphaFoldDB" id="A0A9W6KXU7"/>
<sequence>MLTTAPFAPARHLDPLLSVQGSRDRYHCPDLVSLDRHLARLRGRIARDAGRAPAAVATWQADLDRLLERRAWLTLPVALDRAA</sequence>
<evidence type="ECO:0000313" key="2">
    <source>
        <dbReference type="Proteomes" id="UP001143463"/>
    </source>
</evidence>